<dbReference type="AlphaFoldDB" id="A0A8J6Y5V2"/>
<evidence type="ECO:0000313" key="4">
    <source>
        <dbReference type="Proteomes" id="UP000648239"/>
    </source>
</evidence>
<evidence type="ECO:0000256" key="1">
    <source>
        <dbReference type="SAM" id="SignalP"/>
    </source>
</evidence>
<feature type="signal peptide" evidence="1">
    <location>
        <begin position="1"/>
        <end position="24"/>
    </location>
</feature>
<dbReference type="EMBL" id="JACXWD010000042">
    <property type="protein sequence ID" value="MBD3868754.1"/>
    <property type="molecule type" value="Genomic_DNA"/>
</dbReference>
<keyword evidence="1" id="KW-0732">Signal</keyword>
<protein>
    <recommendedName>
        <fullName evidence="2">Peptidase S55 domain-containing protein</fullName>
    </recommendedName>
</protein>
<organism evidence="3 4">
    <name type="scientific">Candidatus Polarisedimenticola svalbardensis</name>
    <dbReference type="NCBI Taxonomy" id="2886004"/>
    <lineage>
        <taxon>Bacteria</taxon>
        <taxon>Pseudomonadati</taxon>
        <taxon>Acidobacteriota</taxon>
        <taxon>Candidatus Polarisedimenticolia</taxon>
        <taxon>Candidatus Polarisedimenticolales</taxon>
        <taxon>Candidatus Polarisedimenticolaceae</taxon>
        <taxon>Candidatus Polarisedimenticola</taxon>
    </lineage>
</organism>
<feature type="chain" id="PRO_5035151354" description="Peptidase S55 domain-containing protein" evidence="1">
    <location>
        <begin position="25"/>
        <end position="597"/>
    </location>
</feature>
<accession>A0A8J6Y5V2</accession>
<gene>
    <name evidence="3" type="ORF">IFK94_11570</name>
</gene>
<dbReference type="InterPro" id="IPR008763">
    <property type="entry name" value="Peptidase_S55"/>
</dbReference>
<evidence type="ECO:0000313" key="3">
    <source>
        <dbReference type="EMBL" id="MBD3868754.1"/>
    </source>
</evidence>
<evidence type="ECO:0000259" key="2">
    <source>
        <dbReference type="PROSITE" id="PS51494"/>
    </source>
</evidence>
<dbReference type="Pfam" id="PF05580">
    <property type="entry name" value="Peptidase_S55"/>
    <property type="match status" value="1"/>
</dbReference>
<proteinExistence type="predicted"/>
<comment type="caution">
    <text evidence="3">The sequence shown here is derived from an EMBL/GenBank/DDBJ whole genome shotgun (WGS) entry which is preliminary data.</text>
</comment>
<dbReference type="PROSITE" id="PS51494">
    <property type="entry name" value="SPOIVB"/>
    <property type="match status" value="1"/>
</dbReference>
<reference evidence="3 4" key="1">
    <citation type="submission" date="2020-08" db="EMBL/GenBank/DDBJ databases">
        <title>Acidobacteriota in marine sediments use diverse sulfur dissimilation pathways.</title>
        <authorList>
            <person name="Wasmund K."/>
        </authorList>
    </citation>
    <scope>NUCLEOTIDE SEQUENCE [LARGE SCALE GENOMIC DNA]</scope>
    <source>
        <strain evidence="3">MAG AM4</strain>
    </source>
</reference>
<sequence length="597" mass="62542">MRIGLLKIITALLLAVALAPAAGAEPPPIIPFDEIRPGMTGTGLTVFKGTEISEFQVEIIGVLPRIGPDRNMILARCSGGPLEETGILAGMSGSPIYIDGRLAGALAYGWGFAREPIAGITPIAEMLTMTGAAGPSGDSRSLTRLPGNPGLDLLSRSTGLEIFFRERLTDLVGRNAGAQPSLPVSFSGFGPGGYQALANRFGQAGMVPLQGSGGSGKEDGGALQPGSAVGVKLVRGDVEIAATGTVTWVDGNNVLAFGHPMFRLGHVDLPMTAARVEALLPSLQISSRITRTLQEVGALRQDRPSGIQGLTGTRPAMIPVRLRYADGSRQQTYSFDVADDPMLAPALVFYTISGILADKDRPGAASTLRLAAGSVIKLEGQDDVSLANLFAGADSQFFAAGTPAYILHLLMNNEWETPAIAGINLVLEQEPDLRTGRVTGLTLDRYSARPGETVRATVTVAPWRGPDIALTTDLVLPAGAASGKLRIQAGGVLDLQRSGSSMAQQVLPHRLDQFIRLINTLRKNDQIFLLATRPDAIRSQAGNLLPNLPPSAVALLDSGLTGTEGAPTTFVAVAETSFPVKYQVQGLVTAVLELEAD</sequence>
<feature type="domain" description="Peptidase S55" evidence="2">
    <location>
        <begin position="1"/>
        <end position="142"/>
    </location>
</feature>
<dbReference type="Proteomes" id="UP000648239">
    <property type="component" value="Unassembled WGS sequence"/>
</dbReference>
<name>A0A8J6Y5V2_9BACT</name>